<reference evidence="2 3" key="1">
    <citation type="submission" date="2019-02" db="EMBL/GenBank/DDBJ databases">
        <title>Deep-cultivation of Planctomycetes and their phenomic and genomic characterization uncovers novel biology.</title>
        <authorList>
            <person name="Wiegand S."/>
            <person name="Jogler M."/>
            <person name="Boedeker C."/>
            <person name="Pinto D."/>
            <person name="Vollmers J."/>
            <person name="Rivas-Marin E."/>
            <person name="Kohn T."/>
            <person name="Peeters S.H."/>
            <person name="Heuer A."/>
            <person name="Rast P."/>
            <person name="Oberbeckmann S."/>
            <person name="Bunk B."/>
            <person name="Jeske O."/>
            <person name="Meyerdierks A."/>
            <person name="Storesund J.E."/>
            <person name="Kallscheuer N."/>
            <person name="Luecker S."/>
            <person name="Lage O.M."/>
            <person name="Pohl T."/>
            <person name="Merkel B.J."/>
            <person name="Hornburger P."/>
            <person name="Mueller R.-W."/>
            <person name="Bruemmer F."/>
            <person name="Labrenz M."/>
            <person name="Spormann A.M."/>
            <person name="Op Den Camp H."/>
            <person name="Overmann J."/>
            <person name="Amann R."/>
            <person name="Jetten M.S.M."/>
            <person name="Mascher T."/>
            <person name="Medema M.H."/>
            <person name="Devos D.P."/>
            <person name="Kaster A.-K."/>
            <person name="Ovreas L."/>
            <person name="Rohde M."/>
            <person name="Galperin M.Y."/>
            <person name="Jogler C."/>
        </authorList>
    </citation>
    <scope>NUCLEOTIDE SEQUENCE [LARGE SCALE GENOMIC DNA]</scope>
    <source>
        <strain evidence="2 3">Poly41</strain>
    </source>
</reference>
<feature type="transmembrane region" description="Helical" evidence="1">
    <location>
        <begin position="183"/>
        <end position="200"/>
    </location>
</feature>
<sequence>MAHPAEACAGGFRGISPVSHHCWQELFSLVIVQLPGETEWSSAEVQLDKGYPGRRCAKGATGSLRTTVRRGLFSKRSLDTGAIPPKNLESGFRALPSDEPERCAACVVVGGSGEPRGKPPAYLRPLQLPETTRRMIDSTTFLATPDPEESVSESRLPSALKIGYTLFTVVLTVYYWREYGPTNFIYFCDVALFLGVAAVWTEKPIFASMAAVGIAIPQLLWQVDFLGSLIGSPVLGLTAYMFDPNISLFARGLSFFHFWLPILLLFLVWRLGYDRRALWSWTALAWGLMLIAYFLLPGPGDPLAFPNQPHNVNYVFGPDGDVAQSWMPEKVWLGALMIGLPTVFYLPTHAVLSQVDRRSRQKRMA</sequence>
<dbReference type="Proteomes" id="UP000319143">
    <property type="component" value="Unassembled WGS sequence"/>
</dbReference>
<organism evidence="2 3">
    <name type="scientific">Novipirellula artificiosorum</name>
    <dbReference type="NCBI Taxonomy" id="2528016"/>
    <lineage>
        <taxon>Bacteria</taxon>
        <taxon>Pseudomonadati</taxon>
        <taxon>Planctomycetota</taxon>
        <taxon>Planctomycetia</taxon>
        <taxon>Pirellulales</taxon>
        <taxon>Pirellulaceae</taxon>
        <taxon>Novipirellula</taxon>
    </lineage>
</organism>
<evidence type="ECO:0000313" key="3">
    <source>
        <dbReference type="Proteomes" id="UP000319143"/>
    </source>
</evidence>
<comment type="caution">
    <text evidence="2">The sequence shown here is derived from an EMBL/GenBank/DDBJ whole genome shotgun (WGS) entry which is preliminary data.</text>
</comment>
<keyword evidence="1" id="KW-1133">Transmembrane helix</keyword>
<keyword evidence="1" id="KW-0812">Transmembrane</keyword>
<evidence type="ECO:0000313" key="2">
    <source>
        <dbReference type="EMBL" id="TWU30572.1"/>
    </source>
</evidence>
<dbReference type="EMBL" id="SJPV01000022">
    <property type="protein sequence ID" value="TWU30572.1"/>
    <property type="molecule type" value="Genomic_DNA"/>
</dbReference>
<dbReference type="AlphaFoldDB" id="A0A5C6D0Y7"/>
<evidence type="ECO:0000256" key="1">
    <source>
        <dbReference type="SAM" id="Phobius"/>
    </source>
</evidence>
<proteinExistence type="predicted"/>
<keyword evidence="1" id="KW-0472">Membrane</keyword>
<name>A0A5C6D0Y7_9BACT</name>
<feature type="transmembrane region" description="Helical" evidence="1">
    <location>
        <begin position="331"/>
        <end position="352"/>
    </location>
</feature>
<feature type="transmembrane region" description="Helical" evidence="1">
    <location>
        <begin position="278"/>
        <end position="296"/>
    </location>
</feature>
<gene>
    <name evidence="2" type="ORF">Poly41_66670</name>
</gene>
<protein>
    <submittedName>
        <fullName evidence="2">Uncharacterized protein</fullName>
    </submittedName>
</protein>
<accession>A0A5C6D0Y7</accession>
<keyword evidence="3" id="KW-1185">Reference proteome</keyword>
<feature type="transmembrane region" description="Helical" evidence="1">
    <location>
        <begin position="248"/>
        <end position="271"/>
    </location>
</feature>